<keyword evidence="1" id="KW-0812">Transmembrane</keyword>
<organism evidence="2 3">
    <name type="scientific">Cuspidothrix issatschenkoi CHARLIE-1</name>
    <dbReference type="NCBI Taxonomy" id="2052836"/>
    <lineage>
        <taxon>Bacteria</taxon>
        <taxon>Bacillati</taxon>
        <taxon>Cyanobacteriota</taxon>
        <taxon>Cyanophyceae</taxon>
        <taxon>Nostocales</taxon>
        <taxon>Aphanizomenonaceae</taxon>
        <taxon>Cuspidothrix</taxon>
    </lineage>
</organism>
<keyword evidence="3" id="KW-1185">Reference proteome</keyword>
<proteinExistence type="predicted"/>
<gene>
    <name evidence="2" type="ORF">CUN59_15865</name>
</gene>
<feature type="transmembrane region" description="Helical" evidence="1">
    <location>
        <begin position="32"/>
        <end position="54"/>
    </location>
</feature>
<keyword evidence="1" id="KW-1133">Transmembrane helix</keyword>
<name>A0A2S6CRP5_9CYAN</name>
<dbReference type="OrthoDB" id="468406at2"/>
<protein>
    <submittedName>
        <fullName evidence="2">Uncharacterized protein</fullName>
    </submittedName>
</protein>
<evidence type="ECO:0000313" key="3">
    <source>
        <dbReference type="Proteomes" id="UP000239589"/>
    </source>
</evidence>
<accession>A0A2S6CRP5</accession>
<feature type="transmembrane region" description="Helical" evidence="1">
    <location>
        <begin position="7"/>
        <end position="26"/>
    </location>
</feature>
<keyword evidence="1" id="KW-0472">Membrane</keyword>
<reference evidence="2 3" key="1">
    <citation type="submission" date="2018-02" db="EMBL/GenBank/DDBJ databases">
        <title>Discovery of a pederin family compound in a non-symbiotic bloom-forming cyanobacterium.</title>
        <authorList>
            <person name="Kust A."/>
            <person name="Mares J."/>
            <person name="Jokela J."/>
            <person name="Urajova P."/>
            <person name="Hajek J."/>
            <person name="Saurav K."/>
            <person name="Voracova K."/>
            <person name="Fewer D.P."/>
            <person name="Haapaniemi E."/>
            <person name="Permi P."/>
            <person name="Rehakova K."/>
            <person name="Sivonen K."/>
            <person name="Hrouzek P."/>
        </authorList>
    </citation>
    <scope>NUCLEOTIDE SEQUENCE [LARGE SCALE GENOMIC DNA]</scope>
    <source>
        <strain evidence="2 3">CHARLIE-1</strain>
    </source>
</reference>
<evidence type="ECO:0000313" key="2">
    <source>
        <dbReference type="EMBL" id="PPJ62367.1"/>
    </source>
</evidence>
<dbReference type="EMBL" id="PGEM01000124">
    <property type="protein sequence ID" value="PPJ62367.1"/>
    <property type="molecule type" value="Genomic_DNA"/>
</dbReference>
<dbReference type="AlphaFoldDB" id="A0A2S6CRP5"/>
<dbReference type="Proteomes" id="UP000239589">
    <property type="component" value="Unassembled WGS sequence"/>
</dbReference>
<comment type="caution">
    <text evidence="2">The sequence shown here is derived from an EMBL/GenBank/DDBJ whole genome shotgun (WGS) entry which is preliminary data.</text>
</comment>
<sequence>MTQSSLNARLIQGFGVLLGMSVSLYILRGFGIITFLPGGLITLLFVGAIAMLIFSYCSKRWWRF</sequence>
<evidence type="ECO:0000256" key="1">
    <source>
        <dbReference type="SAM" id="Phobius"/>
    </source>
</evidence>